<accession>A0A401RKA5</accession>
<reference evidence="2 3" key="1">
    <citation type="journal article" date="2018" name="Nat. Ecol. Evol.">
        <title>Shark genomes provide insights into elasmobranch evolution and the origin of vertebrates.</title>
        <authorList>
            <person name="Hara Y"/>
            <person name="Yamaguchi K"/>
            <person name="Onimaru K"/>
            <person name="Kadota M"/>
            <person name="Koyanagi M"/>
            <person name="Keeley SD"/>
            <person name="Tatsumi K"/>
            <person name="Tanaka K"/>
            <person name="Motone F"/>
            <person name="Kageyama Y"/>
            <person name="Nozu R"/>
            <person name="Adachi N"/>
            <person name="Nishimura O"/>
            <person name="Nakagawa R"/>
            <person name="Tanegashima C"/>
            <person name="Kiyatake I"/>
            <person name="Matsumoto R"/>
            <person name="Murakumo K"/>
            <person name="Nishida K"/>
            <person name="Terakita A"/>
            <person name="Kuratani S"/>
            <person name="Sato K"/>
            <person name="Hyodo S Kuraku.S."/>
        </authorList>
    </citation>
    <scope>NUCLEOTIDE SEQUENCE [LARGE SCALE GENOMIC DNA]</scope>
</reference>
<evidence type="ECO:0000313" key="3">
    <source>
        <dbReference type="Proteomes" id="UP000287033"/>
    </source>
</evidence>
<dbReference type="AlphaFoldDB" id="A0A401RKA5"/>
<evidence type="ECO:0000313" key="2">
    <source>
        <dbReference type="EMBL" id="GCC18575.1"/>
    </source>
</evidence>
<feature type="compositionally biased region" description="Basic and acidic residues" evidence="1">
    <location>
        <begin position="104"/>
        <end position="123"/>
    </location>
</feature>
<name>A0A401RKA5_CHIPU</name>
<dbReference type="EMBL" id="BEZZ01001431">
    <property type="protein sequence ID" value="GCC18575.1"/>
    <property type="molecule type" value="Genomic_DNA"/>
</dbReference>
<protein>
    <submittedName>
        <fullName evidence="2">Uncharacterized protein</fullName>
    </submittedName>
</protein>
<organism evidence="2 3">
    <name type="scientific">Chiloscyllium punctatum</name>
    <name type="common">Brownbanded bambooshark</name>
    <name type="synonym">Hemiscyllium punctatum</name>
    <dbReference type="NCBI Taxonomy" id="137246"/>
    <lineage>
        <taxon>Eukaryota</taxon>
        <taxon>Metazoa</taxon>
        <taxon>Chordata</taxon>
        <taxon>Craniata</taxon>
        <taxon>Vertebrata</taxon>
        <taxon>Chondrichthyes</taxon>
        <taxon>Elasmobranchii</taxon>
        <taxon>Galeomorphii</taxon>
        <taxon>Galeoidea</taxon>
        <taxon>Orectolobiformes</taxon>
        <taxon>Hemiscylliidae</taxon>
        <taxon>Chiloscyllium</taxon>
    </lineage>
</organism>
<feature type="region of interest" description="Disordered" evidence="1">
    <location>
        <begin position="101"/>
        <end position="123"/>
    </location>
</feature>
<proteinExistence type="predicted"/>
<gene>
    <name evidence="2" type="ORF">chiPu_0017984</name>
</gene>
<evidence type="ECO:0000256" key="1">
    <source>
        <dbReference type="SAM" id="MobiDB-lite"/>
    </source>
</evidence>
<keyword evidence="3" id="KW-1185">Reference proteome</keyword>
<comment type="caution">
    <text evidence="2">The sequence shown here is derived from an EMBL/GenBank/DDBJ whole genome shotgun (WGS) entry which is preliminary data.</text>
</comment>
<sequence>MRARSLCLEKQRPWPLQPRLLRAVAMATPPAPSLPSASCLLFGSAVTMVSEASRDWSDRSRPTPHWLRRPARCVPRVICMPAADWLFVRGWAPHLPLAIPLDKYPPHSDLRDGDWSDPVEPRL</sequence>
<dbReference type="Proteomes" id="UP000287033">
    <property type="component" value="Unassembled WGS sequence"/>
</dbReference>